<evidence type="ECO:0000256" key="1">
    <source>
        <dbReference type="ARBA" id="ARBA00003989"/>
    </source>
</evidence>
<evidence type="ECO:0000256" key="2">
    <source>
        <dbReference type="ARBA" id="ARBA00014024"/>
    </source>
</evidence>
<name>A0A5J4FWQ6_9FLAO</name>
<keyword evidence="3" id="KW-0732">Signal</keyword>
<gene>
    <name evidence="4" type="ORF">ULMS_12360</name>
</gene>
<dbReference type="InterPro" id="IPR018900">
    <property type="entry name" value="Curli_CsgE"/>
</dbReference>
<keyword evidence="5" id="KW-1185">Reference proteome</keyword>
<reference evidence="4 5" key="1">
    <citation type="submission" date="2019-08" db="EMBL/GenBank/DDBJ databases">
        <title>Ulvibacter marinistellae sp. nov., isolated from a starfish, Patiria pectinifera.</title>
        <authorList>
            <person name="Kawano K."/>
            <person name="Ushijima N."/>
            <person name="Kihara M."/>
            <person name="Itoh H."/>
        </authorList>
    </citation>
    <scope>NUCLEOTIDE SEQUENCE [LARGE SCALE GENOMIC DNA]</scope>
    <source>
        <strain evidence="4 5">KK4</strain>
    </source>
</reference>
<dbReference type="AlphaFoldDB" id="A0A5J4FWQ6"/>
<comment type="function">
    <text evidence="1">May be involved in the biogenesis of curli organelles.</text>
</comment>
<dbReference type="OrthoDB" id="1524955at2"/>
<protein>
    <recommendedName>
        <fullName evidence="2">Curli production assembly/transport component CsgE</fullName>
    </recommendedName>
</protein>
<evidence type="ECO:0000313" key="4">
    <source>
        <dbReference type="EMBL" id="GEQ85728.1"/>
    </source>
</evidence>
<comment type="caution">
    <text evidence="4">The sequence shown here is derived from an EMBL/GenBank/DDBJ whole genome shotgun (WGS) entry which is preliminary data.</text>
</comment>
<dbReference type="Pfam" id="PF10627">
    <property type="entry name" value="CsgE"/>
    <property type="match status" value="1"/>
</dbReference>
<evidence type="ECO:0000313" key="5">
    <source>
        <dbReference type="Proteomes" id="UP000326994"/>
    </source>
</evidence>
<proteinExistence type="predicted"/>
<dbReference type="RefSeq" id="WP_151893629.1">
    <property type="nucleotide sequence ID" value="NZ_BKCF01000001.1"/>
</dbReference>
<accession>A0A5J4FWQ6</accession>
<evidence type="ECO:0000256" key="3">
    <source>
        <dbReference type="ARBA" id="ARBA00022729"/>
    </source>
</evidence>
<dbReference type="EMBL" id="BKCF01000001">
    <property type="protein sequence ID" value="GEQ85728.1"/>
    <property type="molecule type" value="Genomic_DNA"/>
</dbReference>
<organism evidence="4 5">
    <name type="scientific">Patiriisocius marinistellae</name>
    <dbReference type="NCBI Taxonomy" id="2494560"/>
    <lineage>
        <taxon>Bacteria</taxon>
        <taxon>Pseudomonadati</taxon>
        <taxon>Bacteroidota</taxon>
        <taxon>Flavobacteriia</taxon>
        <taxon>Flavobacteriales</taxon>
        <taxon>Flavobacteriaceae</taxon>
        <taxon>Patiriisocius</taxon>
    </lineage>
</organism>
<dbReference type="Proteomes" id="UP000326994">
    <property type="component" value="Unassembled WGS sequence"/>
</dbReference>
<sequence length="247" mass="28837">MKSFLYIIFIISIVAKGQYNTIVKADLLVEENTEFTEIKARANNLVEVNQDLRFVFSIIKTISEDEKLNKTDEEGGFFLKPFEKKFLGEITIPKTDKTKIIILLLVYDAREKLIGKARWSQFDEESSEKVPIVLSKEEIRASAYNDALISGIVTQDTRTKFGNDFYKIFYAQYFLSEINAEEIIDVKEVLALGRNTKIEVRIDGVLLSEFFLRPKEQYLKYMSQFTIDNIVKYLQNKKNMNNQIERY</sequence>